<evidence type="ECO:0000313" key="2">
    <source>
        <dbReference type="Proteomes" id="UP000186670"/>
    </source>
</evidence>
<reference evidence="1 2" key="1">
    <citation type="journal article" date="2016" name="Nat. Commun.">
        <title>Thousands of microbial genomes shed light on interconnected biogeochemical processes in an aquifer system.</title>
        <authorList>
            <person name="Anantharaman K."/>
            <person name="Brown C.T."/>
            <person name="Hug L.A."/>
            <person name="Sharon I."/>
            <person name="Castelle C.J."/>
            <person name="Probst A.J."/>
            <person name="Thomas B.C."/>
            <person name="Singh A."/>
            <person name="Wilkins M.J."/>
            <person name="Karaoz U."/>
            <person name="Brodie E.L."/>
            <person name="Williams K.H."/>
            <person name="Hubbard S.S."/>
            <person name="Banfield J.F."/>
        </authorList>
    </citation>
    <scope>NUCLEOTIDE SEQUENCE [LARGE SCALE GENOMIC DNA]</scope>
</reference>
<comment type="caution">
    <text evidence="1">The sequence shown here is derived from an EMBL/GenBank/DDBJ whole genome shotgun (WGS) entry which is preliminary data.</text>
</comment>
<gene>
    <name evidence="1" type="ORF">A2811_02750</name>
</gene>
<organism evidence="1 2">
    <name type="scientific">Candidatus Campbellbacteria bacterium RIFCSPHIGHO2_01_FULL_34_10</name>
    <dbReference type="NCBI Taxonomy" id="1797577"/>
    <lineage>
        <taxon>Bacteria</taxon>
        <taxon>Candidatus Campbelliibacteriota</taxon>
    </lineage>
</organism>
<sequence>MEAEVRVKETGRTSYAGFGIILQKNKKHGIDILVVMEDPNKKEGGARWENFFVKFPGGSIDSSDDIEKNSRLSGIKILSEVCGISFERLSDFPFFTAESESEEGKHLANFYLAKLEEGNPRPCKTLKSADMVSEEILRTFLKKNRFLKKHGQALEFLFFCLDRIRSGLDIPKEAKPLEEFLKS</sequence>
<protein>
    <recommendedName>
        <fullName evidence="3">Nudix hydrolase domain-containing protein</fullName>
    </recommendedName>
</protein>
<accession>A0A1F5EMF8</accession>
<evidence type="ECO:0008006" key="3">
    <source>
        <dbReference type="Google" id="ProtNLM"/>
    </source>
</evidence>
<proteinExistence type="predicted"/>
<dbReference type="Proteomes" id="UP000186670">
    <property type="component" value="Unassembled WGS sequence"/>
</dbReference>
<dbReference type="EMBL" id="MEZZ01000027">
    <property type="protein sequence ID" value="OGD68581.1"/>
    <property type="molecule type" value="Genomic_DNA"/>
</dbReference>
<dbReference type="AlphaFoldDB" id="A0A1F5EMF8"/>
<name>A0A1F5EMF8_9BACT</name>
<evidence type="ECO:0000313" key="1">
    <source>
        <dbReference type="EMBL" id="OGD68581.1"/>
    </source>
</evidence>